<gene>
    <name evidence="2" type="ORF">QDQ51_00010</name>
</gene>
<accession>A0AB35L4R7</accession>
<name>A0AB35L4R7_PRORE</name>
<dbReference type="InterPro" id="IPR025359">
    <property type="entry name" value="SduA_C"/>
</dbReference>
<evidence type="ECO:0000259" key="1">
    <source>
        <dbReference type="Pfam" id="PF14082"/>
    </source>
</evidence>
<dbReference type="RefSeq" id="WP_161772306.1">
    <property type="nucleotide sequence ID" value="NZ_JARVQW010000001.1"/>
</dbReference>
<protein>
    <submittedName>
        <fullName evidence="2">DUF4263 domain-containing protein</fullName>
    </submittedName>
</protein>
<feature type="domain" description="Shedu protein SduA C-terminal" evidence="1">
    <location>
        <begin position="45"/>
        <end position="208"/>
    </location>
</feature>
<dbReference type="Proteomes" id="UP001162044">
    <property type="component" value="Unassembled WGS sequence"/>
</dbReference>
<dbReference type="AlphaFoldDB" id="A0AB35L4R7"/>
<proteinExistence type="predicted"/>
<dbReference type="EMBL" id="JARVQW010000001">
    <property type="protein sequence ID" value="MDH2303807.1"/>
    <property type="molecule type" value="Genomic_DNA"/>
</dbReference>
<evidence type="ECO:0000313" key="3">
    <source>
        <dbReference type="Proteomes" id="UP001162044"/>
    </source>
</evidence>
<evidence type="ECO:0000313" key="2">
    <source>
        <dbReference type="EMBL" id="MDH2303807.1"/>
    </source>
</evidence>
<reference evidence="2" key="1">
    <citation type="submission" date="2023-04" db="EMBL/GenBank/DDBJ databases">
        <authorList>
            <person name="Li W."/>
        </authorList>
    </citation>
    <scope>NUCLEOTIDE SEQUENCE</scope>
    <source>
        <strain evidence="2">QITACRE101</strain>
    </source>
</reference>
<sequence>MLEIESTSKFKYPEHFPPEDFWIQPGIVNDGLAEFTELVDARKGEKVIDEYLQKYRGLLAKFMNFTQFGHHGTWVIPQQQVRPPLTSEQRGLKPDYIVGGKGSDGYKWFVVELKGADQNIFTERNGNVVFSNAVNDGICQLLNYVDYCSSAQSYLRDTLRLNDFREPEGCLIVGRESELLDDPRKQSLKAAWNRLSGGRLQIRTYDAFIRSTGSSWSVEKNG</sequence>
<dbReference type="Pfam" id="PF14082">
    <property type="entry name" value="SduA_C"/>
    <property type="match status" value="1"/>
</dbReference>
<organism evidence="2 3">
    <name type="scientific">Providencia rettgeri</name>
    <dbReference type="NCBI Taxonomy" id="587"/>
    <lineage>
        <taxon>Bacteria</taxon>
        <taxon>Pseudomonadati</taxon>
        <taxon>Pseudomonadota</taxon>
        <taxon>Gammaproteobacteria</taxon>
        <taxon>Enterobacterales</taxon>
        <taxon>Morganellaceae</taxon>
        <taxon>Providencia</taxon>
    </lineage>
</organism>
<reference evidence="2" key="2">
    <citation type="submission" date="2023-10" db="EMBL/GenBank/DDBJ databases">
        <title>Analysis of Resistance Genes of Carbapenem-resistant Providencia rettgeri.</title>
        <authorList>
            <person name="Liu M."/>
        </authorList>
    </citation>
    <scope>NUCLEOTIDE SEQUENCE</scope>
    <source>
        <strain evidence="2">QITACRE101</strain>
    </source>
</reference>
<comment type="caution">
    <text evidence="2">The sequence shown here is derived from an EMBL/GenBank/DDBJ whole genome shotgun (WGS) entry which is preliminary data.</text>
</comment>